<accession>A0AAW0NAI0</accession>
<feature type="compositionally biased region" description="Polar residues" evidence="7">
    <location>
        <begin position="325"/>
        <end position="339"/>
    </location>
</feature>
<protein>
    <submittedName>
        <fullName evidence="8">Uncharacterized protein</fullName>
    </submittedName>
</protein>
<dbReference type="AlphaFoldDB" id="A0AAW0NAI0"/>
<keyword evidence="3" id="KW-0238">DNA-binding</keyword>
<evidence type="ECO:0000256" key="6">
    <source>
        <dbReference type="ARBA" id="ARBA00023242"/>
    </source>
</evidence>
<keyword evidence="9" id="KW-1185">Reference proteome</keyword>
<organism evidence="8 9">
    <name type="scientific">Mugilogobius chulae</name>
    <name type="common">yellowstripe goby</name>
    <dbReference type="NCBI Taxonomy" id="88201"/>
    <lineage>
        <taxon>Eukaryota</taxon>
        <taxon>Metazoa</taxon>
        <taxon>Chordata</taxon>
        <taxon>Craniata</taxon>
        <taxon>Vertebrata</taxon>
        <taxon>Euteleostomi</taxon>
        <taxon>Actinopterygii</taxon>
        <taxon>Neopterygii</taxon>
        <taxon>Teleostei</taxon>
        <taxon>Neoteleostei</taxon>
        <taxon>Acanthomorphata</taxon>
        <taxon>Gobiaria</taxon>
        <taxon>Gobiiformes</taxon>
        <taxon>Gobioidei</taxon>
        <taxon>Gobiidae</taxon>
        <taxon>Gobionellinae</taxon>
        <taxon>Mugilogobius</taxon>
    </lineage>
</organism>
<reference evidence="9" key="1">
    <citation type="submission" date="2024-04" db="EMBL/GenBank/DDBJ databases">
        <title>Salinicola lusitanus LLJ914,a marine bacterium isolated from the Okinawa Trough.</title>
        <authorList>
            <person name="Li J."/>
        </authorList>
    </citation>
    <scope>NUCLEOTIDE SEQUENCE [LARGE SCALE GENOMIC DNA]</scope>
</reference>
<evidence type="ECO:0000313" key="8">
    <source>
        <dbReference type="EMBL" id="KAK7896033.1"/>
    </source>
</evidence>
<evidence type="ECO:0000256" key="7">
    <source>
        <dbReference type="SAM" id="MobiDB-lite"/>
    </source>
</evidence>
<sequence>MEPRGVVPWCIPVEPGETCITSTSGWQLFGTDKELSDLLDFSAMFSPPVGTKKGPAAGHSAAHYASVQEERSSTRAWTSSNKTKELVEGAQCMASHNLTAYSRLAVAKSERGFSYSRVDNPHCHQSTQGDQLPLSPTKMHPYQALSPTKTHPYQTLSPTKTHPYQALSPTKTHPYQALSPTATHPYQTLSPTTTHPLYKSSTLHAPHGRRRAMLMQHIDSHAKRVRKVPPGLPSSVYAPSASSADYNRDSPGYPNSKPTSSGFPGSFFMPDGHHSSDPWNSSSSSSTMSQHGGYHGNMLGGSTSGHNPSQTSSYCGIHPHDRLSYQPQSSADLSSSLPL</sequence>
<feature type="compositionally biased region" description="Low complexity" evidence="7">
    <location>
        <begin position="277"/>
        <end position="289"/>
    </location>
</feature>
<dbReference type="InterPro" id="IPR051098">
    <property type="entry name" value="NeuroDiff_E-box_TFs"/>
</dbReference>
<keyword evidence="6" id="KW-0539">Nucleus</keyword>
<feature type="compositionally biased region" description="Polar residues" evidence="7">
    <location>
        <begin position="304"/>
        <end position="314"/>
    </location>
</feature>
<feature type="compositionally biased region" description="Gly residues" evidence="7">
    <location>
        <begin position="293"/>
        <end position="303"/>
    </location>
</feature>
<dbReference type="EMBL" id="JBBPFD010000015">
    <property type="protein sequence ID" value="KAK7896033.1"/>
    <property type="molecule type" value="Genomic_DNA"/>
</dbReference>
<dbReference type="Proteomes" id="UP001460270">
    <property type="component" value="Unassembled WGS sequence"/>
</dbReference>
<evidence type="ECO:0000256" key="3">
    <source>
        <dbReference type="ARBA" id="ARBA00023125"/>
    </source>
</evidence>
<evidence type="ECO:0000256" key="1">
    <source>
        <dbReference type="ARBA" id="ARBA00004123"/>
    </source>
</evidence>
<evidence type="ECO:0000256" key="5">
    <source>
        <dbReference type="ARBA" id="ARBA00023163"/>
    </source>
</evidence>
<keyword evidence="2" id="KW-0805">Transcription regulation</keyword>
<dbReference type="PANTHER" id="PTHR11793">
    <property type="entry name" value="BASIC HELIX-LOOP-HELIX TRANSCRIPTION FACTOR"/>
    <property type="match status" value="1"/>
</dbReference>
<dbReference type="GO" id="GO:0005634">
    <property type="term" value="C:nucleus"/>
    <property type="evidence" value="ECO:0007669"/>
    <property type="project" value="UniProtKB-SubCell"/>
</dbReference>
<evidence type="ECO:0000313" key="9">
    <source>
        <dbReference type="Proteomes" id="UP001460270"/>
    </source>
</evidence>
<dbReference type="PANTHER" id="PTHR11793:SF10">
    <property type="entry name" value="TRANSCRIPTION FACTOR 4"/>
    <property type="match status" value="1"/>
</dbReference>
<evidence type="ECO:0000256" key="2">
    <source>
        <dbReference type="ARBA" id="ARBA00023015"/>
    </source>
</evidence>
<dbReference type="GO" id="GO:0000785">
    <property type="term" value="C:chromatin"/>
    <property type="evidence" value="ECO:0007669"/>
    <property type="project" value="TreeGrafter"/>
</dbReference>
<comment type="caution">
    <text evidence="8">The sequence shown here is derived from an EMBL/GenBank/DDBJ whole genome shotgun (WGS) entry which is preliminary data.</text>
</comment>
<keyword evidence="4" id="KW-0010">Activator</keyword>
<name>A0AAW0NAI0_9GOBI</name>
<evidence type="ECO:0000256" key="4">
    <source>
        <dbReference type="ARBA" id="ARBA00023159"/>
    </source>
</evidence>
<feature type="region of interest" description="Disordered" evidence="7">
    <location>
        <begin position="224"/>
        <end position="339"/>
    </location>
</feature>
<proteinExistence type="predicted"/>
<gene>
    <name evidence="8" type="ORF">WMY93_021358</name>
</gene>
<dbReference type="GO" id="GO:0000978">
    <property type="term" value="F:RNA polymerase II cis-regulatory region sequence-specific DNA binding"/>
    <property type="evidence" value="ECO:0007669"/>
    <property type="project" value="TreeGrafter"/>
</dbReference>
<keyword evidence="5" id="KW-0804">Transcription</keyword>
<feature type="compositionally biased region" description="Low complexity" evidence="7">
    <location>
        <begin position="233"/>
        <end position="244"/>
    </location>
</feature>
<comment type="subcellular location">
    <subcellularLocation>
        <location evidence="1">Nucleus</location>
    </subcellularLocation>
</comment>
<dbReference type="GO" id="GO:0000981">
    <property type="term" value="F:DNA-binding transcription factor activity, RNA polymerase II-specific"/>
    <property type="evidence" value="ECO:0007669"/>
    <property type="project" value="TreeGrafter"/>
</dbReference>
<dbReference type="GO" id="GO:0005667">
    <property type="term" value="C:transcription regulator complex"/>
    <property type="evidence" value="ECO:0007669"/>
    <property type="project" value="TreeGrafter"/>
</dbReference>